<reference evidence="1 2" key="1">
    <citation type="submission" date="2023-01" db="EMBL/GenBank/DDBJ databases">
        <title>Novel species of the genus Asticcacaulis isolated from rivers.</title>
        <authorList>
            <person name="Lu H."/>
        </authorList>
    </citation>
    <scope>NUCLEOTIDE SEQUENCE [LARGE SCALE GENOMIC DNA]</scope>
    <source>
        <strain evidence="1 2">BYS171W</strain>
    </source>
</reference>
<gene>
    <name evidence="1" type="ORF">PQU92_02665</name>
</gene>
<dbReference type="RefSeq" id="WP_272746663.1">
    <property type="nucleotide sequence ID" value="NZ_JAQQKX010000001.1"/>
</dbReference>
<comment type="caution">
    <text evidence="1">The sequence shown here is derived from an EMBL/GenBank/DDBJ whole genome shotgun (WGS) entry which is preliminary data.</text>
</comment>
<protein>
    <submittedName>
        <fullName evidence="1">Uncharacterized protein</fullName>
    </submittedName>
</protein>
<dbReference type="EMBL" id="JAQQKX010000001">
    <property type="protein sequence ID" value="MDC7682160.1"/>
    <property type="molecule type" value="Genomic_DNA"/>
</dbReference>
<dbReference type="Proteomes" id="UP001214854">
    <property type="component" value="Unassembled WGS sequence"/>
</dbReference>
<organism evidence="1 2">
    <name type="scientific">Asticcacaulis aquaticus</name>
    <dbReference type="NCBI Taxonomy" id="2984212"/>
    <lineage>
        <taxon>Bacteria</taxon>
        <taxon>Pseudomonadati</taxon>
        <taxon>Pseudomonadota</taxon>
        <taxon>Alphaproteobacteria</taxon>
        <taxon>Caulobacterales</taxon>
        <taxon>Caulobacteraceae</taxon>
        <taxon>Asticcacaulis</taxon>
    </lineage>
</organism>
<sequence>MERAGIDGFVYQGPVRVSPIGTHALYEGQARFIQLQFLSFALEDAPNLAGWRQKGMLDGEYGEAFDAFLEITGAVPSEIDDPAVALFMLILDIAINPSRGFPIQIESFENFLIDVDAGIRFVRLCQAARDEKQVLSLITEYSFTQYAEAADILTSSCGYDHPLAVIEHIVEWQEHSPVAKLMEEKRGFTYDLSNIVVRVMSSHFLAFCDDKLSRPEFFCWPGAWMTGARASQDITNLFLKHLSLFTDKADDDGIFPRAIPGVSEENAVKTLTAFYANVINYDLVRQWILSDGPFNYEFGWLTSKHSKEDMTNSTKQAFQHAFGASPDSFTYTWAEVK</sequence>
<evidence type="ECO:0000313" key="1">
    <source>
        <dbReference type="EMBL" id="MDC7682160.1"/>
    </source>
</evidence>
<proteinExistence type="predicted"/>
<evidence type="ECO:0000313" key="2">
    <source>
        <dbReference type="Proteomes" id="UP001214854"/>
    </source>
</evidence>
<keyword evidence="2" id="KW-1185">Reference proteome</keyword>
<name>A0ABT5HQQ2_9CAUL</name>
<accession>A0ABT5HQQ2</accession>